<dbReference type="EMBL" id="FMWD01000014">
    <property type="protein sequence ID" value="SCZ67343.1"/>
    <property type="molecule type" value="Genomic_DNA"/>
</dbReference>
<dbReference type="STRING" id="415747.SAMN03097708_03132"/>
<keyword evidence="2" id="KW-1185">Reference proteome</keyword>
<dbReference type="InterPro" id="IPR012657">
    <property type="entry name" value="23S_rRNA-intervening_sequence"/>
</dbReference>
<dbReference type="PANTHER" id="PTHR38471:SF2">
    <property type="entry name" value="FOUR HELIX BUNDLE PROTEIN"/>
    <property type="match status" value="1"/>
</dbReference>
<evidence type="ECO:0000313" key="1">
    <source>
        <dbReference type="EMBL" id="SCZ67343.1"/>
    </source>
</evidence>
<dbReference type="Proteomes" id="UP000199648">
    <property type="component" value="Unassembled WGS sequence"/>
</dbReference>
<accession>A0A1G5QZV5</accession>
<evidence type="ECO:0000313" key="2">
    <source>
        <dbReference type="Proteomes" id="UP000199648"/>
    </source>
</evidence>
<gene>
    <name evidence="1" type="ORF">SAMN03097708_03132</name>
</gene>
<dbReference type="PANTHER" id="PTHR38471">
    <property type="entry name" value="FOUR HELIX BUNDLE PROTEIN"/>
    <property type="match status" value="1"/>
</dbReference>
<dbReference type="AlphaFoldDB" id="A0A1G5QZV5"/>
<organism evidence="1 2">
    <name type="scientific">Thiohalomonas denitrificans</name>
    <dbReference type="NCBI Taxonomy" id="415747"/>
    <lineage>
        <taxon>Bacteria</taxon>
        <taxon>Pseudomonadati</taxon>
        <taxon>Pseudomonadota</taxon>
        <taxon>Gammaproteobacteria</taxon>
        <taxon>Thiohalomonadales</taxon>
        <taxon>Thiohalomonadaceae</taxon>
        <taxon>Thiohalomonas</taxon>
    </lineage>
</organism>
<dbReference type="OrthoDB" id="160990at2"/>
<dbReference type="NCBIfam" id="NF008912">
    <property type="entry name" value="PRK12275.1-6"/>
    <property type="match status" value="1"/>
</dbReference>
<name>A0A1G5QZV5_9GAMM</name>
<dbReference type="Pfam" id="PF05635">
    <property type="entry name" value="23S_rRNA_IVP"/>
    <property type="match status" value="1"/>
</dbReference>
<dbReference type="NCBIfam" id="TIGR02436">
    <property type="entry name" value="four helix bundle protein"/>
    <property type="match status" value="1"/>
</dbReference>
<dbReference type="Gene3D" id="1.20.1440.60">
    <property type="entry name" value="23S rRNA-intervening sequence"/>
    <property type="match status" value="1"/>
</dbReference>
<dbReference type="InterPro" id="IPR036583">
    <property type="entry name" value="23S_rRNA_IVS_sf"/>
</dbReference>
<reference evidence="1 2" key="1">
    <citation type="submission" date="2016-10" db="EMBL/GenBank/DDBJ databases">
        <authorList>
            <person name="de Groot N.N."/>
        </authorList>
    </citation>
    <scope>NUCLEOTIDE SEQUENCE [LARGE SCALE GENOMIC DNA]</scope>
    <source>
        <strain evidence="1 2">HLD2</strain>
    </source>
</reference>
<dbReference type="RefSeq" id="WP_092999045.1">
    <property type="nucleotide sequence ID" value="NZ_FMWD01000014.1"/>
</dbReference>
<dbReference type="CDD" id="cd16377">
    <property type="entry name" value="23S_rRNA_IVP_like"/>
    <property type="match status" value="1"/>
</dbReference>
<proteinExistence type="predicted"/>
<sequence>MYHSFEDLDVWKKACRLATDTYTALKECRDYGLKDQMTRAAVSVASNIAEGAERDSKAEFARFMHIAKGSAAELRTQLYIATRLGVIPAPRAQELVEETKHIAAMLQNLTAKVHVKPKT</sequence>
<dbReference type="SUPFAM" id="SSF158446">
    <property type="entry name" value="IVS-encoded protein-like"/>
    <property type="match status" value="1"/>
</dbReference>
<protein>
    <submittedName>
        <fullName evidence="1">Four helix bundle protein</fullName>
    </submittedName>
</protein>